<dbReference type="PANTHER" id="PTHR18934:SF113">
    <property type="entry name" value="ATP-DEPENDENT RNA HELICASE TDRD9"/>
    <property type="match status" value="1"/>
</dbReference>
<organism evidence="7">
    <name type="scientific">Capitella teleta</name>
    <name type="common">Polychaete worm</name>
    <dbReference type="NCBI Taxonomy" id="283909"/>
    <lineage>
        <taxon>Eukaryota</taxon>
        <taxon>Metazoa</taxon>
        <taxon>Spiralia</taxon>
        <taxon>Lophotrochozoa</taxon>
        <taxon>Annelida</taxon>
        <taxon>Polychaeta</taxon>
        <taxon>Sedentaria</taxon>
        <taxon>Scolecida</taxon>
        <taxon>Capitellidae</taxon>
        <taxon>Capitella</taxon>
    </lineage>
</organism>
<dbReference type="EnsemblMetazoa" id="CapteT117270">
    <property type="protein sequence ID" value="CapteP117270"/>
    <property type="gene ID" value="CapteG117270"/>
</dbReference>
<dbReference type="InterPro" id="IPR007502">
    <property type="entry name" value="Helicase-assoc_dom"/>
</dbReference>
<dbReference type="EMBL" id="KB295439">
    <property type="protein sequence ID" value="ELU13161.1"/>
    <property type="molecule type" value="Genomic_DNA"/>
</dbReference>
<keyword evidence="3" id="KW-0547">Nucleotide-binding</keyword>
<dbReference type="AlphaFoldDB" id="R7VA23"/>
<evidence type="ECO:0000313" key="9">
    <source>
        <dbReference type="Proteomes" id="UP000014760"/>
    </source>
</evidence>
<dbReference type="Gene3D" id="1.20.120.1080">
    <property type="match status" value="1"/>
</dbReference>
<evidence type="ECO:0000256" key="2">
    <source>
        <dbReference type="ARBA" id="ARBA00022490"/>
    </source>
</evidence>
<evidence type="ECO:0008006" key="10">
    <source>
        <dbReference type="Google" id="ProtNLM"/>
    </source>
</evidence>
<dbReference type="InterPro" id="IPR027417">
    <property type="entry name" value="P-loop_NTPase"/>
</dbReference>
<dbReference type="CDD" id="cd18791">
    <property type="entry name" value="SF2_C_RHA"/>
    <property type="match status" value="1"/>
</dbReference>
<dbReference type="Gene3D" id="3.40.50.300">
    <property type="entry name" value="P-loop containing nucleotide triphosphate hydrolases"/>
    <property type="match status" value="2"/>
</dbReference>
<reference evidence="7 9" key="2">
    <citation type="journal article" date="2013" name="Nature">
        <title>Insights into bilaterian evolution from three spiralian genomes.</title>
        <authorList>
            <person name="Simakov O."/>
            <person name="Marletaz F."/>
            <person name="Cho S.J."/>
            <person name="Edsinger-Gonzales E."/>
            <person name="Havlak P."/>
            <person name="Hellsten U."/>
            <person name="Kuo D.H."/>
            <person name="Larsson T."/>
            <person name="Lv J."/>
            <person name="Arendt D."/>
            <person name="Savage R."/>
            <person name="Osoegawa K."/>
            <person name="de Jong P."/>
            <person name="Grimwood J."/>
            <person name="Chapman J.A."/>
            <person name="Shapiro H."/>
            <person name="Aerts A."/>
            <person name="Otillar R.P."/>
            <person name="Terry A.Y."/>
            <person name="Boore J.L."/>
            <person name="Grigoriev I.V."/>
            <person name="Lindberg D.R."/>
            <person name="Seaver E.C."/>
            <person name="Weisblat D.A."/>
            <person name="Putnam N.H."/>
            <person name="Rokhsar D.S."/>
        </authorList>
    </citation>
    <scope>NUCLEOTIDE SEQUENCE</scope>
    <source>
        <strain evidence="7 9">I ESC-2004</strain>
    </source>
</reference>
<dbReference type="PROSITE" id="PS51194">
    <property type="entry name" value="HELICASE_CTER"/>
    <property type="match status" value="1"/>
</dbReference>
<evidence type="ECO:0000313" key="8">
    <source>
        <dbReference type="EnsemblMetazoa" id="CapteP117270"/>
    </source>
</evidence>
<reference evidence="9" key="1">
    <citation type="submission" date="2012-12" db="EMBL/GenBank/DDBJ databases">
        <authorList>
            <person name="Hellsten U."/>
            <person name="Grimwood J."/>
            <person name="Chapman J.A."/>
            <person name="Shapiro H."/>
            <person name="Aerts A."/>
            <person name="Otillar R.P."/>
            <person name="Terry A.Y."/>
            <person name="Boore J.L."/>
            <person name="Simakov O."/>
            <person name="Marletaz F."/>
            <person name="Cho S.-J."/>
            <person name="Edsinger-Gonzales E."/>
            <person name="Havlak P."/>
            <person name="Kuo D.-H."/>
            <person name="Larsson T."/>
            <person name="Lv J."/>
            <person name="Arendt D."/>
            <person name="Savage R."/>
            <person name="Osoegawa K."/>
            <person name="de Jong P."/>
            <person name="Lindberg D.R."/>
            <person name="Seaver E.C."/>
            <person name="Weisblat D.A."/>
            <person name="Putnam N.H."/>
            <person name="Grigoriev I.V."/>
            <person name="Rokhsar D.S."/>
        </authorList>
    </citation>
    <scope>NUCLEOTIDE SEQUENCE</scope>
    <source>
        <strain evidence="9">I ESC-2004</strain>
    </source>
</reference>
<dbReference type="InterPro" id="IPR001650">
    <property type="entry name" value="Helicase_C-like"/>
</dbReference>
<dbReference type="Proteomes" id="UP000014760">
    <property type="component" value="Unassembled WGS sequence"/>
</dbReference>
<dbReference type="GO" id="GO:0004386">
    <property type="term" value="F:helicase activity"/>
    <property type="evidence" value="ECO:0007669"/>
    <property type="project" value="TreeGrafter"/>
</dbReference>
<feature type="domain" description="Helicase ATP-binding" evidence="5">
    <location>
        <begin position="3"/>
        <end position="169"/>
    </location>
</feature>
<dbReference type="EMBL" id="AMQN01019198">
    <property type="status" value="NOT_ANNOTATED_CDS"/>
    <property type="molecule type" value="Genomic_DNA"/>
</dbReference>
<dbReference type="InterPro" id="IPR011545">
    <property type="entry name" value="DEAD/DEAH_box_helicase_dom"/>
</dbReference>
<feature type="non-terminal residue" evidence="7">
    <location>
        <position position="1"/>
    </location>
</feature>
<evidence type="ECO:0000256" key="4">
    <source>
        <dbReference type="ARBA" id="ARBA00022840"/>
    </source>
</evidence>
<proteinExistence type="predicted"/>
<evidence type="ECO:0000256" key="3">
    <source>
        <dbReference type="ARBA" id="ARBA00022741"/>
    </source>
</evidence>
<reference evidence="8" key="3">
    <citation type="submission" date="2015-06" db="UniProtKB">
        <authorList>
            <consortium name="EnsemblMetazoa"/>
        </authorList>
    </citation>
    <scope>IDENTIFICATION</scope>
</reference>
<dbReference type="InterPro" id="IPR014001">
    <property type="entry name" value="Helicase_ATP-bd"/>
</dbReference>
<accession>R7VA23</accession>
<dbReference type="STRING" id="283909.R7VA23"/>
<dbReference type="GO" id="GO:0003723">
    <property type="term" value="F:RNA binding"/>
    <property type="evidence" value="ECO:0007669"/>
    <property type="project" value="TreeGrafter"/>
</dbReference>
<comment type="subcellular location">
    <subcellularLocation>
        <location evidence="1">Cytoplasm</location>
    </subcellularLocation>
</comment>
<name>R7VA23_CAPTE</name>
<dbReference type="HOGENOM" id="CLU_001832_1_4_1"/>
<dbReference type="SUPFAM" id="SSF52540">
    <property type="entry name" value="P-loop containing nucleoside triphosphate hydrolases"/>
    <property type="match status" value="1"/>
</dbReference>
<dbReference type="Pfam" id="PF00271">
    <property type="entry name" value="Helicase_C"/>
    <property type="match status" value="1"/>
</dbReference>
<gene>
    <name evidence="7" type="ORF">CAPTEDRAFT_117270</name>
</gene>
<dbReference type="OMA" id="EANFCER"/>
<dbReference type="SMART" id="SM00847">
    <property type="entry name" value="HA2"/>
    <property type="match status" value="1"/>
</dbReference>
<dbReference type="OrthoDB" id="66977at2759"/>
<dbReference type="FunFam" id="1.20.120.1080:FF:000081">
    <property type="entry name" value="Tudor domain containing 9"/>
    <property type="match status" value="1"/>
</dbReference>
<dbReference type="Pfam" id="PF21010">
    <property type="entry name" value="HA2_C"/>
    <property type="match status" value="1"/>
</dbReference>
<evidence type="ECO:0000256" key="1">
    <source>
        <dbReference type="ARBA" id="ARBA00004496"/>
    </source>
</evidence>
<sequence length="686" mass="77950">QILDTIDTNQVTVIQGTTGSGKTTQVAQYILDHHRNQKKHCNIVVTQPRRIATISIAKRVCSERQWTTGGICGYQVSRDSCSGEDTRLLYCTTGVLLRKLIKDRDLRQFTHIILDEVHERDQESDFCLLVTRKLLRSNSPGVKIILMSATLDSNLFAQYFSTPLLGRLEPAPVITVVGRQFSVQEYYTDDIEALGKIPHPEEGSPSAQAEAYDLAVRLIKQFDNIEESQRLKEEEKASRHKGSVLVFLPGQFSEFSQAHCCLFLPREPKFWVCQLHSSIPKEDQGRVFEMAPIGMRKIILSTNIAESSITVPDVKFVIDFCLTKSLTCDQETYYTNLQVEWASKSSCEQRKGRAGRVRDGRVYRMVPRSFYDKFADYGIPEMLRSRIDQLVLMTKLINLGEPKAILALALSPPNLDDIERTIIALKEVSCLIGALGSLRSGEVNPHDGELTFLGQVMAEMPCDPPLGRLMVLGHVFGILEECIIISACLHLGNFFAQPYHGVLMSFKARLGWSHDTQSDCIAALIAYQTWEEHIKGQRFRNIREEKEWAYRNYIQHLKVRDVQDMVKELTHRLQNFNISVPYASANQRKETFEEKALMLKMVIAAAFYPNYFLQSTVEEQMAVKEVSGLNPCHCVVVKGIPPNGPIYRRSLEKIFAQCISDSSSKPKIIFEATRFVMCAFSIWFPW</sequence>
<dbReference type="GO" id="GO:0005737">
    <property type="term" value="C:cytoplasm"/>
    <property type="evidence" value="ECO:0007669"/>
    <property type="project" value="UniProtKB-SubCell"/>
</dbReference>
<dbReference type="SMART" id="SM00487">
    <property type="entry name" value="DEXDc"/>
    <property type="match status" value="1"/>
</dbReference>
<evidence type="ECO:0000259" key="6">
    <source>
        <dbReference type="PROSITE" id="PS51194"/>
    </source>
</evidence>
<dbReference type="SMART" id="SM00490">
    <property type="entry name" value="HELICc"/>
    <property type="match status" value="1"/>
</dbReference>
<keyword evidence="9" id="KW-1185">Reference proteome</keyword>
<evidence type="ECO:0000259" key="5">
    <source>
        <dbReference type="PROSITE" id="PS51192"/>
    </source>
</evidence>
<protein>
    <recommendedName>
        <fullName evidence="10">RNA helicase</fullName>
    </recommendedName>
</protein>
<keyword evidence="2" id="KW-0963">Cytoplasm</keyword>
<dbReference type="Pfam" id="PF00270">
    <property type="entry name" value="DEAD"/>
    <property type="match status" value="1"/>
</dbReference>
<dbReference type="PANTHER" id="PTHR18934">
    <property type="entry name" value="ATP-DEPENDENT RNA HELICASE"/>
    <property type="match status" value="1"/>
</dbReference>
<dbReference type="PROSITE" id="PS51192">
    <property type="entry name" value="HELICASE_ATP_BIND_1"/>
    <property type="match status" value="1"/>
</dbReference>
<feature type="domain" description="Helicase C-terminal" evidence="6">
    <location>
        <begin position="224"/>
        <end position="398"/>
    </location>
</feature>
<keyword evidence="4" id="KW-0067">ATP-binding</keyword>
<evidence type="ECO:0000313" key="7">
    <source>
        <dbReference type="EMBL" id="ELU13161.1"/>
    </source>
</evidence>
<dbReference type="GO" id="GO:0005524">
    <property type="term" value="F:ATP binding"/>
    <property type="evidence" value="ECO:0007669"/>
    <property type="project" value="UniProtKB-KW"/>
</dbReference>